<dbReference type="SUPFAM" id="SSF52172">
    <property type="entry name" value="CheY-like"/>
    <property type="match status" value="1"/>
</dbReference>
<evidence type="ECO:0000313" key="1">
    <source>
        <dbReference type="EMBL" id="QDV73755.1"/>
    </source>
</evidence>
<dbReference type="InterPro" id="IPR011006">
    <property type="entry name" value="CheY-like_superfamily"/>
</dbReference>
<protein>
    <recommendedName>
        <fullName evidence="3">Response regulatory domain-containing protein</fullName>
    </recommendedName>
</protein>
<evidence type="ECO:0008006" key="3">
    <source>
        <dbReference type="Google" id="ProtNLM"/>
    </source>
</evidence>
<keyword evidence="2" id="KW-1185">Reference proteome</keyword>
<dbReference type="KEGG" id="bmei:Spa11_19540"/>
<accession>A0A518K7I7</accession>
<organism evidence="1 2">
    <name type="scientific">Botrimarina mediterranea</name>
    <dbReference type="NCBI Taxonomy" id="2528022"/>
    <lineage>
        <taxon>Bacteria</taxon>
        <taxon>Pseudomonadati</taxon>
        <taxon>Planctomycetota</taxon>
        <taxon>Planctomycetia</taxon>
        <taxon>Pirellulales</taxon>
        <taxon>Lacipirellulaceae</taxon>
        <taxon>Botrimarina</taxon>
    </lineage>
</organism>
<proteinExistence type="predicted"/>
<reference evidence="1 2" key="1">
    <citation type="submission" date="2019-02" db="EMBL/GenBank/DDBJ databases">
        <title>Deep-cultivation of Planctomycetes and their phenomic and genomic characterization uncovers novel biology.</title>
        <authorList>
            <person name="Wiegand S."/>
            <person name="Jogler M."/>
            <person name="Boedeker C."/>
            <person name="Pinto D."/>
            <person name="Vollmers J."/>
            <person name="Rivas-Marin E."/>
            <person name="Kohn T."/>
            <person name="Peeters S.H."/>
            <person name="Heuer A."/>
            <person name="Rast P."/>
            <person name="Oberbeckmann S."/>
            <person name="Bunk B."/>
            <person name="Jeske O."/>
            <person name="Meyerdierks A."/>
            <person name="Storesund J.E."/>
            <person name="Kallscheuer N."/>
            <person name="Luecker S."/>
            <person name="Lage O.M."/>
            <person name="Pohl T."/>
            <person name="Merkel B.J."/>
            <person name="Hornburger P."/>
            <person name="Mueller R.-W."/>
            <person name="Bruemmer F."/>
            <person name="Labrenz M."/>
            <person name="Spormann A.M."/>
            <person name="Op den Camp H."/>
            <person name="Overmann J."/>
            <person name="Amann R."/>
            <person name="Jetten M.S.M."/>
            <person name="Mascher T."/>
            <person name="Medema M.H."/>
            <person name="Devos D.P."/>
            <person name="Kaster A.-K."/>
            <person name="Ovreas L."/>
            <person name="Rohde M."/>
            <person name="Galperin M.Y."/>
            <person name="Jogler C."/>
        </authorList>
    </citation>
    <scope>NUCLEOTIDE SEQUENCE [LARGE SCALE GENOMIC DNA]</scope>
    <source>
        <strain evidence="1 2">Spa11</strain>
    </source>
</reference>
<gene>
    <name evidence="1" type="ORF">Spa11_19540</name>
</gene>
<dbReference type="RefSeq" id="WP_145111306.1">
    <property type="nucleotide sequence ID" value="NZ_CP036349.1"/>
</dbReference>
<evidence type="ECO:0000313" key="2">
    <source>
        <dbReference type="Proteomes" id="UP000316426"/>
    </source>
</evidence>
<name>A0A518K7I7_9BACT</name>
<dbReference type="AlphaFoldDB" id="A0A518K7I7"/>
<sequence length="177" mass="19389">MLASECAPRDVEGHVSTTGFCSPSKARQPKPREVILNSETIGSVIVVEFRDEVYASIETLFQQHGLVMDRAESATELADKLVRHKAELVLINGTQPDESAWLTSAKLRIIDAYRSVWIYTPKGPSAIDEWLSMAGADDIIVYGGILHSLIDALQHRLASRATGSGRTTRKVVSRISA</sequence>
<dbReference type="EMBL" id="CP036349">
    <property type="protein sequence ID" value="QDV73755.1"/>
    <property type="molecule type" value="Genomic_DNA"/>
</dbReference>
<dbReference type="Proteomes" id="UP000316426">
    <property type="component" value="Chromosome"/>
</dbReference>